<dbReference type="SUPFAM" id="SSF117281">
    <property type="entry name" value="Kelch motif"/>
    <property type="match status" value="1"/>
</dbReference>
<dbReference type="Gene3D" id="2.120.10.80">
    <property type="entry name" value="Kelch-type beta propeller"/>
    <property type="match status" value="1"/>
</dbReference>
<sequence length="172" mass="19221">MSYLQGTEIVQASISDHDQQTINENEEQDDQSEDDEQIYEKVLIAGGDSSDDLSAIHASTELYDQSIRLWTNTGYLNIGRTCFAASILPDGKLLISGGYDGVNLTASAELYDSLTGRWINTTKMSWERWWHTLSQLTDVNVLALGGDYHFEPSTCELYNTSTGLWEPTGRLN</sequence>
<dbReference type="InterPro" id="IPR006652">
    <property type="entry name" value="Kelch_1"/>
</dbReference>
<keyword evidence="1" id="KW-0880">Kelch repeat</keyword>
<dbReference type="Proteomes" id="UP000663872">
    <property type="component" value="Unassembled WGS sequence"/>
</dbReference>
<dbReference type="AlphaFoldDB" id="A0A818EJ87"/>
<dbReference type="EMBL" id="CAJNYT010002283">
    <property type="protein sequence ID" value="CAF3459704.1"/>
    <property type="molecule type" value="Genomic_DNA"/>
</dbReference>
<dbReference type="InterPro" id="IPR015915">
    <property type="entry name" value="Kelch-typ_b-propeller"/>
</dbReference>
<proteinExistence type="predicted"/>
<protein>
    <submittedName>
        <fullName evidence="3">Uncharacterized protein</fullName>
    </submittedName>
</protein>
<evidence type="ECO:0000256" key="2">
    <source>
        <dbReference type="SAM" id="MobiDB-lite"/>
    </source>
</evidence>
<dbReference type="SMART" id="SM00612">
    <property type="entry name" value="Kelch"/>
    <property type="match status" value="2"/>
</dbReference>
<feature type="compositionally biased region" description="Acidic residues" evidence="2">
    <location>
        <begin position="24"/>
        <end position="35"/>
    </location>
</feature>
<dbReference type="PANTHER" id="PTHR45632:SF17">
    <property type="entry name" value="KELCH-LIKE PROTEIN 31"/>
    <property type="match status" value="1"/>
</dbReference>
<evidence type="ECO:0000313" key="3">
    <source>
        <dbReference type="EMBL" id="CAF3459704.1"/>
    </source>
</evidence>
<dbReference type="PANTHER" id="PTHR45632">
    <property type="entry name" value="LD33804P"/>
    <property type="match status" value="1"/>
</dbReference>
<gene>
    <name evidence="3" type="ORF">GRG538_LOCUS14842</name>
</gene>
<evidence type="ECO:0000313" key="4">
    <source>
        <dbReference type="Proteomes" id="UP000663872"/>
    </source>
</evidence>
<name>A0A818EJ87_9BILA</name>
<dbReference type="Pfam" id="PF01344">
    <property type="entry name" value="Kelch_1"/>
    <property type="match status" value="1"/>
</dbReference>
<evidence type="ECO:0000256" key="1">
    <source>
        <dbReference type="ARBA" id="ARBA00022441"/>
    </source>
</evidence>
<comment type="caution">
    <text evidence="3">The sequence shown here is derived from an EMBL/GenBank/DDBJ whole genome shotgun (WGS) entry which is preliminary data.</text>
</comment>
<feature type="region of interest" description="Disordered" evidence="2">
    <location>
        <begin position="14"/>
        <end position="35"/>
    </location>
</feature>
<accession>A0A818EJ87</accession>
<reference evidence="3" key="1">
    <citation type="submission" date="2021-02" db="EMBL/GenBank/DDBJ databases">
        <authorList>
            <person name="Nowell W R."/>
        </authorList>
    </citation>
    <scope>NUCLEOTIDE SEQUENCE</scope>
</reference>
<organism evidence="3 4">
    <name type="scientific">Rotaria socialis</name>
    <dbReference type="NCBI Taxonomy" id="392032"/>
    <lineage>
        <taxon>Eukaryota</taxon>
        <taxon>Metazoa</taxon>
        <taxon>Spiralia</taxon>
        <taxon>Gnathifera</taxon>
        <taxon>Rotifera</taxon>
        <taxon>Eurotatoria</taxon>
        <taxon>Bdelloidea</taxon>
        <taxon>Philodinida</taxon>
        <taxon>Philodinidae</taxon>
        <taxon>Rotaria</taxon>
    </lineage>
</organism>